<proteinExistence type="predicted"/>
<reference evidence="2 3" key="1">
    <citation type="journal article" date="2008" name="Int. J. Syst. Evol. Microbiol.">
        <title>Description of Roseateles aquatilis sp. nov. and Roseateles terrae sp. nov., in the class Betaproteobacteria, and emended description of the genus Roseateles.</title>
        <authorList>
            <person name="Gomila M."/>
            <person name="Bowien B."/>
            <person name="Falsen E."/>
            <person name="Moore E.R."/>
            <person name="Lalucat J."/>
        </authorList>
    </citation>
    <scope>NUCLEOTIDE SEQUENCE [LARGE SCALE GENOMIC DNA]</scope>
    <source>
        <strain evidence="2 3">CCUG 48205</strain>
    </source>
</reference>
<dbReference type="SUPFAM" id="SSF52833">
    <property type="entry name" value="Thioredoxin-like"/>
    <property type="match status" value="1"/>
</dbReference>
<accession>A0A246JMG3</accession>
<dbReference type="Pfam" id="PF13417">
    <property type="entry name" value="GST_N_3"/>
    <property type="match status" value="1"/>
</dbReference>
<dbReference type="PROSITE" id="PS50404">
    <property type="entry name" value="GST_NTER"/>
    <property type="match status" value="1"/>
</dbReference>
<evidence type="ECO:0000313" key="2">
    <source>
        <dbReference type="EMBL" id="OWQ93379.1"/>
    </source>
</evidence>
<evidence type="ECO:0000259" key="1">
    <source>
        <dbReference type="PROSITE" id="PS50404"/>
    </source>
</evidence>
<dbReference type="Pfam" id="PF13410">
    <property type="entry name" value="GST_C_2"/>
    <property type="match status" value="1"/>
</dbReference>
<dbReference type="OrthoDB" id="5791869at2"/>
<dbReference type="GO" id="GO:0016740">
    <property type="term" value="F:transferase activity"/>
    <property type="evidence" value="ECO:0007669"/>
    <property type="project" value="UniProtKB-KW"/>
</dbReference>
<dbReference type="Proteomes" id="UP000197468">
    <property type="component" value="Unassembled WGS sequence"/>
</dbReference>
<dbReference type="EMBL" id="NIOF01000001">
    <property type="protein sequence ID" value="OWQ93379.1"/>
    <property type="molecule type" value="Genomic_DNA"/>
</dbReference>
<sequence>MSGPGSDDLILHHYGSSPFAEKARLMLGFKGLAWHSVTVPMVQPKPDVAALTGGYRRTPFLQIGADIHCDTALIAELLEELRPTPSLFPAAVAGQARVLAQWAGLDLFWTALPYAMQPAGAAALFAGAPPEMLQDFVADRRAMTEGMPRLSGADATAALSQYLAWLAAMLDDGRPWLLGGEASIADFSVYHPLWFVTRTGPLAEIFAPHPVLREWMARVAAVGHGERAGKLDGAQAIALARASTPKPAVVEAGQGFEAGDAVTVTPSDYARDAVAGTLVGLNARSVTVARDDDRAGRVHVHFPRIRYIVKKAAG</sequence>
<gene>
    <name evidence="2" type="ORF">CDN99_02550</name>
</gene>
<dbReference type="RefSeq" id="WP_088382524.1">
    <property type="nucleotide sequence ID" value="NZ_NIOF01000001.1"/>
</dbReference>
<dbReference type="SUPFAM" id="SSF47616">
    <property type="entry name" value="GST C-terminal domain-like"/>
    <property type="match status" value="1"/>
</dbReference>
<dbReference type="InterPro" id="IPR036249">
    <property type="entry name" value="Thioredoxin-like_sf"/>
</dbReference>
<dbReference type="AlphaFoldDB" id="A0A246JMG3"/>
<dbReference type="Gene3D" id="3.40.30.110">
    <property type="match status" value="2"/>
</dbReference>
<comment type="caution">
    <text evidence="2">The sequence shown here is derived from an EMBL/GenBank/DDBJ whole genome shotgun (WGS) entry which is preliminary data.</text>
</comment>
<keyword evidence="2" id="KW-0808">Transferase</keyword>
<protein>
    <submittedName>
        <fullName evidence="2">Glutathione S-transferase</fullName>
    </submittedName>
</protein>
<keyword evidence="3" id="KW-1185">Reference proteome</keyword>
<dbReference type="CDD" id="cd00299">
    <property type="entry name" value="GST_C_family"/>
    <property type="match status" value="1"/>
</dbReference>
<dbReference type="InterPro" id="IPR036282">
    <property type="entry name" value="Glutathione-S-Trfase_C_sf"/>
</dbReference>
<dbReference type="InterPro" id="IPR004045">
    <property type="entry name" value="Glutathione_S-Trfase_N"/>
</dbReference>
<feature type="domain" description="GST N-terminal" evidence="1">
    <location>
        <begin position="7"/>
        <end position="86"/>
    </location>
</feature>
<name>A0A246JMG3_9BURK</name>
<evidence type="ECO:0000313" key="3">
    <source>
        <dbReference type="Proteomes" id="UP000197468"/>
    </source>
</evidence>
<dbReference type="CDD" id="cd00570">
    <property type="entry name" value="GST_N_family"/>
    <property type="match status" value="1"/>
</dbReference>
<organism evidence="2 3">
    <name type="scientific">Roseateles aquatilis</name>
    <dbReference type="NCBI Taxonomy" id="431061"/>
    <lineage>
        <taxon>Bacteria</taxon>
        <taxon>Pseudomonadati</taxon>
        <taxon>Pseudomonadota</taxon>
        <taxon>Betaproteobacteria</taxon>
        <taxon>Burkholderiales</taxon>
        <taxon>Sphaerotilaceae</taxon>
        <taxon>Roseateles</taxon>
    </lineage>
</organism>